<organism evidence="2 3">
    <name type="scientific">Sporothrix bragantina</name>
    <dbReference type="NCBI Taxonomy" id="671064"/>
    <lineage>
        <taxon>Eukaryota</taxon>
        <taxon>Fungi</taxon>
        <taxon>Dikarya</taxon>
        <taxon>Ascomycota</taxon>
        <taxon>Pezizomycotina</taxon>
        <taxon>Sordariomycetes</taxon>
        <taxon>Sordariomycetidae</taxon>
        <taxon>Ophiostomatales</taxon>
        <taxon>Ophiostomataceae</taxon>
        <taxon>Sporothrix</taxon>
    </lineage>
</organism>
<dbReference type="Proteomes" id="UP001642406">
    <property type="component" value="Unassembled WGS sequence"/>
</dbReference>
<evidence type="ECO:0000313" key="3">
    <source>
        <dbReference type="Proteomes" id="UP001642406"/>
    </source>
</evidence>
<proteinExistence type="predicted"/>
<protein>
    <recommendedName>
        <fullName evidence="4">Ubiquitin carboxyl-terminal hydrolase 19</fullName>
    </recommendedName>
</protein>
<feature type="compositionally biased region" description="Polar residues" evidence="1">
    <location>
        <begin position="630"/>
        <end position="652"/>
    </location>
</feature>
<reference evidence="2 3" key="1">
    <citation type="submission" date="2024-01" db="EMBL/GenBank/DDBJ databases">
        <authorList>
            <person name="Allen C."/>
            <person name="Tagirdzhanova G."/>
        </authorList>
    </citation>
    <scope>NUCLEOTIDE SEQUENCE [LARGE SCALE GENOMIC DNA]</scope>
</reference>
<feature type="compositionally biased region" description="Basic and acidic residues" evidence="1">
    <location>
        <begin position="385"/>
        <end position="401"/>
    </location>
</feature>
<feature type="region of interest" description="Disordered" evidence="1">
    <location>
        <begin position="84"/>
        <end position="119"/>
    </location>
</feature>
<evidence type="ECO:0000313" key="2">
    <source>
        <dbReference type="EMBL" id="CAK7232175.1"/>
    </source>
</evidence>
<dbReference type="EMBL" id="CAWUHC010000101">
    <property type="protein sequence ID" value="CAK7232175.1"/>
    <property type="molecule type" value="Genomic_DNA"/>
</dbReference>
<feature type="compositionally biased region" description="Polar residues" evidence="1">
    <location>
        <begin position="542"/>
        <end position="552"/>
    </location>
</feature>
<evidence type="ECO:0008006" key="4">
    <source>
        <dbReference type="Google" id="ProtNLM"/>
    </source>
</evidence>
<feature type="region of interest" description="Disordered" evidence="1">
    <location>
        <begin position="382"/>
        <end position="674"/>
    </location>
</feature>
<feature type="compositionally biased region" description="Gly residues" evidence="1">
    <location>
        <begin position="581"/>
        <end position="600"/>
    </location>
</feature>
<gene>
    <name evidence="2" type="ORF">SBRCBS47491_008180</name>
</gene>
<comment type="caution">
    <text evidence="2">The sequence shown here is derived from an EMBL/GenBank/DDBJ whole genome shotgun (WGS) entry which is preliminary data.</text>
</comment>
<accession>A0ABP0CMA3</accession>
<evidence type="ECO:0000256" key="1">
    <source>
        <dbReference type="SAM" id="MobiDB-lite"/>
    </source>
</evidence>
<keyword evidence="3" id="KW-1185">Reference proteome</keyword>
<sequence length="674" mass="71681">MDVRQLQAIQSTQIERIQRLEKRHQDDVAMRSAWSNSPFPSALVGTPQHGPIRIPSTENFDLDEQSQTLGSLHLEPDDEPIRRAAAASRANSVRFDESANLTQSGRSFGDMGPFRPGSSLMMERSLSHKSDGRHSSAGHSVHSVHSVASGRGSSIALDTNYMTGGHDDDSPIDIPEPPPVFFVLGSVPAIIRCWLTKDFANNTLLYAAVCTGAQKSTIDISLVKELGLDDLIYREVDSSFKIHLQTYLAEAIPATKSADPVPQIPFLDINFEVVGTEHVAEHDGHKGIRIFIGSDALRVHSADILFSRNILSVYSSDREKLSVPFVRPENDALFKNLCTVSTIPTRPKLNATAAEFVSGDAKSRDSINGEDDENLEDRLDEYDNDHDLDSLPDDSSRHFQDQEDEAGDREGLHIPKGPNKLNRNTAAPTEASVLSPGAVSPTSVHPVPAARWHGSASGAPSENGAENERMPRPSTSSEFLGKDTGSATDSGRREASAIWGSWRQGGSTTGSDGGHRDSGPLSGYQPAGRSRPMKVLKPKVGNGSTSARTGSSYEPPPPPRSSGEHRRKSQGPSGATALGTEGNGSASGGGGGGATGGGTTGSNVIRWESKRSISSSNAAGLTGHSKDNKGQQGLATLEPRNNNSTAPRTSNPVGGASAFAWMKSSKPKTPSAAE</sequence>
<name>A0ABP0CMA3_9PEZI</name>